<reference evidence="1 2" key="1">
    <citation type="submission" date="2023-10" db="EMBL/GenBank/DDBJ databases">
        <title>A novel Glycoside Hydrolase 43-Like Enzyme from Clostrdium boliviensis is an Endo-xylanase, and a Candidate for Xylooligosaccharides Production from Different Xylan Substrates.</title>
        <authorList>
            <person name="Alvarez M.T."/>
            <person name="Rocabado-Villegas L.R."/>
            <person name="Salas-Veizaga D.M."/>
            <person name="Linares-Pasten J.A."/>
            <person name="Gudmundsdottir E.E."/>
            <person name="Hreggvidsson G.O."/>
            <person name="Adlercreutz P."/>
            <person name="Nordberg Karlsson E."/>
        </authorList>
    </citation>
    <scope>NUCLEOTIDE SEQUENCE [LARGE SCALE GENOMIC DNA]</scope>
    <source>
        <strain evidence="1 2">E-1</strain>
    </source>
</reference>
<dbReference type="EMBL" id="JAWONS010000099">
    <property type="protein sequence ID" value="MDW2796897.1"/>
    <property type="molecule type" value="Genomic_DNA"/>
</dbReference>
<organism evidence="1 2">
    <name type="scientific">Clostridium boliviensis</name>
    <dbReference type="NCBI Taxonomy" id="318465"/>
    <lineage>
        <taxon>Bacteria</taxon>
        <taxon>Bacillati</taxon>
        <taxon>Bacillota</taxon>
        <taxon>Clostridia</taxon>
        <taxon>Eubacteriales</taxon>
        <taxon>Clostridiaceae</taxon>
        <taxon>Clostridium</taxon>
    </lineage>
</organism>
<evidence type="ECO:0008006" key="3">
    <source>
        <dbReference type="Google" id="ProtNLM"/>
    </source>
</evidence>
<name>A0ABU4GIQ3_9CLOT</name>
<dbReference type="Proteomes" id="UP001276854">
    <property type="component" value="Unassembled WGS sequence"/>
</dbReference>
<evidence type="ECO:0000313" key="1">
    <source>
        <dbReference type="EMBL" id="MDW2796897.1"/>
    </source>
</evidence>
<evidence type="ECO:0000313" key="2">
    <source>
        <dbReference type="Proteomes" id="UP001276854"/>
    </source>
</evidence>
<dbReference type="Gene3D" id="3.10.180.10">
    <property type="entry name" value="2,3-Dihydroxybiphenyl 1,2-Dioxygenase, domain 1"/>
    <property type="match status" value="1"/>
</dbReference>
<sequence>MIEGLSHVTFIVKDLLKTKYMLEYLFNAKEVYSSDGNNFSIADEKFFMVGNLWIAIMKNEKEVLNRTYNTLLSKLMKKIMMII</sequence>
<gene>
    <name evidence="1" type="ORF">RZO55_04805</name>
</gene>
<keyword evidence="2" id="KW-1185">Reference proteome</keyword>
<accession>A0ABU4GIQ3</accession>
<proteinExistence type="predicted"/>
<protein>
    <recommendedName>
        <fullName evidence="3">FosX/FosE/FosI family fosfomycin resistance thiol transferase</fullName>
    </recommendedName>
</protein>
<dbReference type="InterPro" id="IPR029068">
    <property type="entry name" value="Glyas_Bleomycin-R_OHBP_Dase"/>
</dbReference>
<comment type="caution">
    <text evidence="1">The sequence shown here is derived from an EMBL/GenBank/DDBJ whole genome shotgun (WGS) entry which is preliminary data.</text>
</comment>
<dbReference type="SUPFAM" id="SSF54593">
    <property type="entry name" value="Glyoxalase/Bleomycin resistance protein/Dihydroxybiphenyl dioxygenase"/>
    <property type="match status" value="1"/>
</dbReference>
<dbReference type="RefSeq" id="WP_318063157.1">
    <property type="nucleotide sequence ID" value="NZ_JAWONS010000099.1"/>
</dbReference>